<name>A0A8T0QGY0_PANVG</name>
<dbReference type="EMBL" id="CM029049">
    <property type="protein sequence ID" value="KAG2572983.1"/>
    <property type="molecule type" value="Genomic_DNA"/>
</dbReference>
<gene>
    <name evidence="2" type="ORF">PVAP13_7KG214955</name>
</gene>
<proteinExistence type="predicted"/>
<evidence type="ECO:0000256" key="1">
    <source>
        <dbReference type="SAM" id="MobiDB-lite"/>
    </source>
</evidence>
<organism evidence="2 3">
    <name type="scientific">Panicum virgatum</name>
    <name type="common">Blackwell switchgrass</name>
    <dbReference type="NCBI Taxonomy" id="38727"/>
    <lineage>
        <taxon>Eukaryota</taxon>
        <taxon>Viridiplantae</taxon>
        <taxon>Streptophyta</taxon>
        <taxon>Embryophyta</taxon>
        <taxon>Tracheophyta</taxon>
        <taxon>Spermatophyta</taxon>
        <taxon>Magnoliopsida</taxon>
        <taxon>Liliopsida</taxon>
        <taxon>Poales</taxon>
        <taxon>Poaceae</taxon>
        <taxon>PACMAD clade</taxon>
        <taxon>Panicoideae</taxon>
        <taxon>Panicodae</taxon>
        <taxon>Paniceae</taxon>
        <taxon>Panicinae</taxon>
        <taxon>Panicum</taxon>
        <taxon>Panicum sect. Hiantes</taxon>
    </lineage>
</organism>
<evidence type="ECO:0000313" key="2">
    <source>
        <dbReference type="EMBL" id="KAG2572983.1"/>
    </source>
</evidence>
<keyword evidence="3" id="KW-1185">Reference proteome</keyword>
<protein>
    <submittedName>
        <fullName evidence="2">Uncharacterized protein</fullName>
    </submittedName>
</protein>
<feature type="region of interest" description="Disordered" evidence="1">
    <location>
        <begin position="122"/>
        <end position="160"/>
    </location>
</feature>
<evidence type="ECO:0000313" key="3">
    <source>
        <dbReference type="Proteomes" id="UP000823388"/>
    </source>
</evidence>
<dbReference type="AlphaFoldDB" id="A0A8T0QGY0"/>
<comment type="caution">
    <text evidence="2">The sequence shown here is derived from an EMBL/GenBank/DDBJ whole genome shotgun (WGS) entry which is preliminary data.</text>
</comment>
<reference evidence="2" key="1">
    <citation type="submission" date="2020-05" db="EMBL/GenBank/DDBJ databases">
        <title>WGS assembly of Panicum virgatum.</title>
        <authorList>
            <person name="Lovell J.T."/>
            <person name="Jenkins J."/>
            <person name="Shu S."/>
            <person name="Juenger T.E."/>
            <person name="Schmutz J."/>
        </authorList>
    </citation>
    <scope>NUCLEOTIDE SEQUENCE</scope>
    <source>
        <strain evidence="2">AP13</strain>
    </source>
</reference>
<accession>A0A8T0QGY0</accession>
<sequence>MKAIHYPLSRALPSGSISSLEAELVFPDRLISMGLPRKIRGRKGTEAGYVDEVNRQAGGNRPGPNGRWHDNLDRRASEPGTMPVHVGASHSSRDGWELAGAVVLAGRRRRRRRGLLVGASLGKSKTQATKSKKTVSWNGQVPPAAERSDPDHLVSSWRGRSESLSPELLAHWQEEISRRSLFSIGQKEDWLDHPTFPQVDRGSRSTHHPRY</sequence>
<dbReference type="Proteomes" id="UP000823388">
    <property type="component" value="Chromosome 7K"/>
</dbReference>